<dbReference type="EMBL" id="CP002085">
    <property type="protein sequence ID" value="ADK84838.1"/>
    <property type="molecule type" value="Genomic_DNA"/>
</dbReference>
<feature type="signal peptide" evidence="2">
    <location>
        <begin position="1"/>
        <end position="22"/>
    </location>
</feature>
<keyword evidence="2" id="KW-0732">Signal</keyword>
<dbReference type="STRING" id="644282.Deba_1470"/>
<dbReference type="Proteomes" id="UP000009047">
    <property type="component" value="Chromosome"/>
</dbReference>
<feature type="chain" id="PRO_5003150087" evidence="2">
    <location>
        <begin position="23"/>
        <end position="164"/>
    </location>
</feature>
<accession>E1QGZ5</accession>
<dbReference type="eggNOG" id="ENOG50339RI">
    <property type="taxonomic scope" value="Bacteria"/>
</dbReference>
<organism evidence="3 4">
    <name type="scientific">Desulfarculus baarsii (strain ATCC 33931 / DSM 2075 / LMG 7858 / VKM B-1802 / 2st14)</name>
    <dbReference type="NCBI Taxonomy" id="644282"/>
    <lineage>
        <taxon>Bacteria</taxon>
        <taxon>Pseudomonadati</taxon>
        <taxon>Thermodesulfobacteriota</taxon>
        <taxon>Desulfarculia</taxon>
        <taxon>Desulfarculales</taxon>
        <taxon>Desulfarculaceae</taxon>
        <taxon>Desulfarculus</taxon>
    </lineage>
</organism>
<keyword evidence="4" id="KW-1185">Reference proteome</keyword>
<sequence length="164" mass="18565">MPKYLAPLALLACLLAAGCATTEDPRTGGLFGYNPEAYQRRAQSQEAQLQALQQEQMQGQQTRGYLEQQRAQKLQEKQRMEQDLAALEGDVAKLQRKIDRATLDTKAQRDRYARIKRELNSVNAEIARLKKAASPANEARIQEIKRLQKKLDGLLQEAEALSRM</sequence>
<feature type="coiled-coil region" evidence="1">
    <location>
        <begin position="35"/>
        <end position="164"/>
    </location>
</feature>
<keyword evidence="3" id="KW-0418">Kinase</keyword>
<evidence type="ECO:0000256" key="1">
    <source>
        <dbReference type="SAM" id="Coils"/>
    </source>
</evidence>
<dbReference type="PROSITE" id="PS51257">
    <property type="entry name" value="PROKAR_LIPOPROTEIN"/>
    <property type="match status" value="1"/>
</dbReference>
<protein>
    <submittedName>
        <fullName evidence="3">Serine/threonine-protein kinase MRCK alpha (CDC42-binding protein kinase alpha)</fullName>
    </submittedName>
</protein>
<evidence type="ECO:0000313" key="3">
    <source>
        <dbReference type="EMBL" id="ADK84838.1"/>
    </source>
</evidence>
<dbReference type="AlphaFoldDB" id="E1QGZ5"/>
<dbReference type="HOGENOM" id="CLU_1616361_0_0_7"/>
<evidence type="ECO:0000313" key="4">
    <source>
        <dbReference type="Proteomes" id="UP000009047"/>
    </source>
</evidence>
<gene>
    <name evidence="3" type="ordered locus">Deba_1470</name>
</gene>
<keyword evidence="1" id="KW-0175">Coiled coil</keyword>
<dbReference type="GO" id="GO:0016301">
    <property type="term" value="F:kinase activity"/>
    <property type="evidence" value="ECO:0007669"/>
    <property type="project" value="UniProtKB-KW"/>
</dbReference>
<dbReference type="KEGG" id="dbr:Deba_1470"/>
<name>E1QGZ5_DESB2</name>
<evidence type="ECO:0000256" key="2">
    <source>
        <dbReference type="SAM" id="SignalP"/>
    </source>
</evidence>
<reference evidence="3 4" key="1">
    <citation type="journal article" date="2010" name="Stand. Genomic Sci.">
        <title>Complete genome sequence of Desulfarculus baarsii type strain (2st14).</title>
        <authorList>
            <person name="Sun H."/>
            <person name="Spring S."/>
            <person name="Lapidus A."/>
            <person name="Davenport K."/>
            <person name="Del Rio T.G."/>
            <person name="Tice H."/>
            <person name="Nolan M."/>
            <person name="Copeland A."/>
            <person name="Cheng J.F."/>
            <person name="Lucas S."/>
            <person name="Tapia R."/>
            <person name="Goodwin L."/>
            <person name="Pitluck S."/>
            <person name="Ivanova N."/>
            <person name="Pagani I."/>
            <person name="Mavromatis K."/>
            <person name="Ovchinnikova G."/>
            <person name="Pati A."/>
            <person name="Chen A."/>
            <person name="Palaniappan K."/>
            <person name="Hauser L."/>
            <person name="Chang Y.J."/>
            <person name="Jeffries C.D."/>
            <person name="Detter J.C."/>
            <person name="Han C."/>
            <person name="Rohde M."/>
            <person name="Brambilla E."/>
            <person name="Goker M."/>
            <person name="Woyke T."/>
            <person name="Bristow J."/>
            <person name="Eisen J.A."/>
            <person name="Markowitz V."/>
            <person name="Hugenholtz P."/>
            <person name="Kyrpides N.C."/>
            <person name="Klenk H.P."/>
            <person name="Land M."/>
        </authorList>
    </citation>
    <scope>NUCLEOTIDE SEQUENCE [LARGE SCALE GENOMIC DNA]</scope>
    <source>
        <strain evidence="4">ATCC 33931 / DSM 2075 / LMG 7858 / VKM B-1802 / 2st14</strain>
    </source>
</reference>
<dbReference type="RefSeq" id="WP_013258291.1">
    <property type="nucleotide sequence ID" value="NC_014365.1"/>
</dbReference>
<keyword evidence="3" id="KW-0808">Transferase</keyword>
<proteinExistence type="predicted"/>